<evidence type="ECO:0000313" key="2">
    <source>
        <dbReference type="EMBL" id="MBK1618792.1"/>
    </source>
</evidence>
<dbReference type="InterPro" id="IPR046345">
    <property type="entry name" value="TraB_PrgY-like"/>
</dbReference>
<keyword evidence="1" id="KW-0472">Membrane</keyword>
<evidence type="ECO:0000256" key="1">
    <source>
        <dbReference type="SAM" id="Phobius"/>
    </source>
</evidence>
<feature type="transmembrane region" description="Helical" evidence="1">
    <location>
        <begin position="257"/>
        <end position="276"/>
    </location>
</feature>
<dbReference type="InterPro" id="IPR005230">
    <property type="entry name" value="TraB_bac"/>
</dbReference>
<dbReference type="Pfam" id="PF01963">
    <property type="entry name" value="TraB_PrgY_gumN"/>
    <property type="match status" value="1"/>
</dbReference>
<dbReference type="Proteomes" id="UP001138768">
    <property type="component" value="Unassembled WGS sequence"/>
</dbReference>
<dbReference type="InterPro" id="IPR002816">
    <property type="entry name" value="TraB/PrgY/GumN_fam"/>
</dbReference>
<keyword evidence="1" id="KW-0812">Transmembrane</keyword>
<accession>A0A9X0W843</accession>
<dbReference type="NCBIfam" id="TIGR00261">
    <property type="entry name" value="traB"/>
    <property type="match status" value="1"/>
</dbReference>
<reference evidence="2 3" key="1">
    <citation type="journal article" date="2020" name="Microorganisms">
        <title>Osmotic Adaptation and Compatible Solute Biosynthesis of Phototrophic Bacteria as Revealed from Genome Analyses.</title>
        <authorList>
            <person name="Imhoff J.F."/>
            <person name="Rahn T."/>
            <person name="Kunzel S."/>
            <person name="Keller A."/>
            <person name="Neulinger S.C."/>
        </authorList>
    </citation>
    <scope>NUCLEOTIDE SEQUENCE [LARGE SCALE GENOMIC DNA]</scope>
    <source>
        <strain evidence="2 3">DSM 25653</strain>
    </source>
</reference>
<keyword evidence="3" id="KW-1185">Reference proteome</keyword>
<dbReference type="PANTHER" id="PTHR21530:SF7">
    <property type="entry name" value="TRAB DOMAIN-CONTAINING PROTEIN"/>
    <property type="match status" value="1"/>
</dbReference>
<gene>
    <name evidence="2" type="ORF">CKO42_10170</name>
</gene>
<organism evidence="2 3">
    <name type="scientific">Lamprobacter modestohalophilus</name>
    <dbReference type="NCBI Taxonomy" id="1064514"/>
    <lineage>
        <taxon>Bacteria</taxon>
        <taxon>Pseudomonadati</taxon>
        <taxon>Pseudomonadota</taxon>
        <taxon>Gammaproteobacteria</taxon>
        <taxon>Chromatiales</taxon>
        <taxon>Chromatiaceae</taxon>
        <taxon>Lamprobacter</taxon>
    </lineage>
</organism>
<sequence length="399" mass="43626">MQLSEEPIREVQTGSTHITLLGTAHVSKASADKVAELLGPDGPEVDAVAVELCRSRAESMTNPEALARLDLFAVIRQRRVYMVAASLALGAYQQRIADQFGIEPGAEQRMAMRLAEVRQLPLLLIDREVGTTLRRAAHNLGWFQRLNLFTGLLAGLLTREKVTEEEVESLKQGDILETAFAEFAQDRSSLFTPLIDERDQYMAARLRQEAEQHGYRNVLAVVGAGHLKGLSEQLESATEPPEQTIASLDQVPPPSRFWRAFPWLVVVVILSVFAYGFTRNPELGWNMVADWVLINGGLSALGAALAAAHPLTVLGAFFAAPLTSLNPTIGAGMVAGALELSLRRPSVGDFGSLREDVTSLRGWWRNRVSRVLLVFIFSTIGSAAGTYLAGFRIIDRLVA</sequence>
<name>A0A9X0W843_9GAMM</name>
<feature type="transmembrane region" description="Helical" evidence="1">
    <location>
        <begin position="371"/>
        <end position="394"/>
    </location>
</feature>
<keyword evidence="1" id="KW-1133">Transmembrane helix</keyword>
<comment type="caution">
    <text evidence="2">The sequence shown here is derived from an EMBL/GenBank/DDBJ whole genome shotgun (WGS) entry which is preliminary data.</text>
</comment>
<feature type="transmembrane region" description="Helical" evidence="1">
    <location>
        <begin position="314"/>
        <end position="338"/>
    </location>
</feature>
<evidence type="ECO:0000313" key="3">
    <source>
        <dbReference type="Proteomes" id="UP001138768"/>
    </source>
</evidence>
<protein>
    <submittedName>
        <fullName evidence="2">Conjugal transfer protein TraB</fullName>
    </submittedName>
</protein>
<dbReference type="EMBL" id="NRRY01000014">
    <property type="protein sequence ID" value="MBK1618792.1"/>
    <property type="molecule type" value="Genomic_DNA"/>
</dbReference>
<proteinExistence type="predicted"/>
<dbReference type="PANTHER" id="PTHR21530">
    <property type="entry name" value="PHEROMONE SHUTDOWN PROTEIN"/>
    <property type="match status" value="1"/>
</dbReference>
<feature type="transmembrane region" description="Helical" evidence="1">
    <location>
        <begin position="288"/>
        <end position="308"/>
    </location>
</feature>
<dbReference type="CDD" id="cd14726">
    <property type="entry name" value="TraB_PrgY-like"/>
    <property type="match status" value="1"/>
</dbReference>
<dbReference type="AlphaFoldDB" id="A0A9X0W843"/>